<gene>
    <name evidence="2" type="ORF">PVAP13_2KG239774</name>
</gene>
<protein>
    <submittedName>
        <fullName evidence="2">Uncharacterized protein</fullName>
    </submittedName>
</protein>
<evidence type="ECO:0000256" key="1">
    <source>
        <dbReference type="SAM" id="MobiDB-lite"/>
    </source>
</evidence>
<name>A0A8T0W8H6_PANVG</name>
<reference evidence="2 3" key="1">
    <citation type="submission" date="2020-05" db="EMBL/GenBank/DDBJ databases">
        <title>WGS assembly of Panicum virgatum.</title>
        <authorList>
            <person name="Lovell J.T."/>
            <person name="Jenkins J."/>
            <person name="Shu S."/>
            <person name="Juenger T.E."/>
            <person name="Schmutz J."/>
        </authorList>
    </citation>
    <scope>NUCLEOTIDE SEQUENCE [LARGE SCALE GENOMIC DNA]</scope>
    <source>
        <strain evidence="3">cv. AP13</strain>
    </source>
</reference>
<organism evidence="2 3">
    <name type="scientific">Panicum virgatum</name>
    <name type="common">Blackwell switchgrass</name>
    <dbReference type="NCBI Taxonomy" id="38727"/>
    <lineage>
        <taxon>Eukaryota</taxon>
        <taxon>Viridiplantae</taxon>
        <taxon>Streptophyta</taxon>
        <taxon>Embryophyta</taxon>
        <taxon>Tracheophyta</taxon>
        <taxon>Spermatophyta</taxon>
        <taxon>Magnoliopsida</taxon>
        <taxon>Liliopsida</taxon>
        <taxon>Poales</taxon>
        <taxon>Poaceae</taxon>
        <taxon>PACMAD clade</taxon>
        <taxon>Panicoideae</taxon>
        <taxon>Panicodae</taxon>
        <taxon>Paniceae</taxon>
        <taxon>Panicinae</taxon>
        <taxon>Panicum</taxon>
        <taxon>Panicum sect. Hiantes</taxon>
    </lineage>
</organism>
<evidence type="ECO:0000313" key="2">
    <source>
        <dbReference type="EMBL" id="KAG2641644.1"/>
    </source>
</evidence>
<keyword evidence="3" id="KW-1185">Reference proteome</keyword>
<dbReference type="EMBL" id="CM029039">
    <property type="protein sequence ID" value="KAG2641644.1"/>
    <property type="molecule type" value="Genomic_DNA"/>
</dbReference>
<accession>A0A8T0W8H6</accession>
<proteinExistence type="predicted"/>
<dbReference type="AlphaFoldDB" id="A0A8T0W8H6"/>
<feature type="region of interest" description="Disordered" evidence="1">
    <location>
        <begin position="91"/>
        <end position="239"/>
    </location>
</feature>
<comment type="caution">
    <text evidence="2">The sequence shown here is derived from an EMBL/GenBank/DDBJ whole genome shotgun (WGS) entry which is preliminary data.</text>
</comment>
<sequence length="239" mass="25293">MGGRDPGAAAIFLGGAHVREDGGRPGFVHRGRSEARVPAEEAAETVAEVVGGRRRWSGAAPRSPQCCRLSSRLLALHAPRPRAAALRLLVPRRRRRTAAPRAPPSVAQSPPRLLHATLGPPRPATGMAAACGESSAGARDLPSHAPRRKAHPQPDPRRWPGRSCTVPILLPHAAPQPAPARAPPRRARVPEPLWSRVSSMPRGGREAPGDGEGRRREGAAAREGDLAAWGRRTGDADDG</sequence>
<dbReference type="Proteomes" id="UP000823388">
    <property type="component" value="Chromosome 2K"/>
</dbReference>
<evidence type="ECO:0000313" key="3">
    <source>
        <dbReference type="Proteomes" id="UP000823388"/>
    </source>
</evidence>
<feature type="compositionally biased region" description="Basic and acidic residues" evidence="1">
    <location>
        <begin position="203"/>
        <end position="225"/>
    </location>
</feature>